<keyword evidence="2" id="KW-0812">Transmembrane</keyword>
<dbReference type="AlphaFoldDB" id="A0A0L0F846"/>
<keyword evidence="2" id="KW-0472">Membrane</keyword>
<evidence type="ECO:0000256" key="2">
    <source>
        <dbReference type="SAM" id="Phobius"/>
    </source>
</evidence>
<keyword evidence="4" id="KW-1185">Reference proteome</keyword>
<keyword evidence="2" id="KW-1133">Transmembrane helix</keyword>
<reference evidence="3 4" key="1">
    <citation type="submission" date="2011-02" db="EMBL/GenBank/DDBJ databases">
        <title>The Genome Sequence of Sphaeroforma arctica JP610.</title>
        <authorList>
            <consortium name="The Broad Institute Genome Sequencing Platform"/>
            <person name="Russ C."/>
            <person name="Cuomo C."/>
            <person name="Young S.K."/>
            <person name="Zeng Q."/>
            <person name="Gargeya S."/>
            <person name="Alvarado L."/>
            <person name="Berlin A."/>
            <person name="Chapman S.B."/>
            <person name="Chen Z."/>
            <person name="Freedman E."/>
            <person name="Gellesch M."/>
            <person name="Goldberg J."/>
            <person name="Griggs A."/>
            <person name="Gujja S."/>
            <person name="Heilman E."/>
            <person name="Heiman D."/>
            <person name="Howarth C."/>
            <person name="Mehta T."/>
            <person name="Neiman D."/>
            <person name="Pearson M."/>
            <person name="Roberts A."/>
            <person name="Saif S."/>
            <person name="Shea T."/>
            <person name="Shenoy N."/>
            <person name="Sisk P."/>
            <person name="Stolte C."/>
            <person name="Sykes S."/>
            <person name="White J."/>
            <person name="Yandava C."/>
            <person name="Burger G."/>
            <person name="Gray M.W."/>
            <person name="Holland P.W.H."/>
            <person name="King N."/>
            <person name="Lang F.B.F."/>
            <person name="Roger A.J."/>
            <person name="Ruiz-Trillo I."/>
            <person name="Haas B."/>
            <person name="Nusbaum C."/>
            <person name="Birren B."/>
        </authorList>
    </citation>
    <scope>NUCLEOTIDE SEQUENCE [LARGE SCALE GENOMIC DNA]</scope>
    <source>
        <strain evidence="3 4">JP610</strain>
    </source>
</reference>
<dbReference type="EMBL" id="KQ246349">
    <property type="protein sequence ID" value="KNC72897.1"/>
    <property type="molecule type" value="Genomic_DNA"/>
</dbReference>
<proteinExistence type="predicted"/>
<accession>A0A0L0F846</accession>
<name>A0A0L0F846_9EUKA</name>
<feature type="non-terminal residue" evidence="3">
    <location>
        <position position="1"/>
    </location>
</feature>
<dbReference type="RefSeq" id="XP_014146799.1">
    <property type="nucleotide sequence ID" value="XM_014291324.1"/>
</dbReference>
<protein>
    <submittedName>
        <fullName evidence="3">Uncharacterized protein</fullName>
    </submittedName>
</protein>
<feature type="region of interest" description="Disordered" evidence="1">
    <location>
        <begin position="41"/>
        <end position="69"/>
    </location>
</feature>
<organism evidence="3 4">
    <name type="scientific">Sphaeroforma arctica JP610</name>
    <dbReference type="NCBI Taxonomy" id="667725"/>
    <lineage>
        <taxon>Eukaryota</taxon>
        <taxon>Ichthyosporea</taxon>
        <taxon>Ichthyophonida</taxon>
        <taxon>Sphaeroforma</taxon>
    </lineage>
</organism>
<feature type="transmembrane region" description="Helical" evidence="2">
    <location>
        <begin position="16"/>
        <end position="36"/>
    </location>
</feature>
<dbReference type="GeneID" id="25915045"/>
<gene>
    <name evidence="3" type="ORF">SARC_14541</name>
</gene>
<evidence type="ECO:0000313" key="3">
    <source>
        <dbReference type="EMBL" id="KNC72897.1"/>
    </source>
</evidence>
<evidence type="ECO:0000256" key="1">
    <source>
        <dbReference type="SAM" id="MobiDB-lite"/>
    </source>
</evidence>
<dbReference type="Proteomes" id="UP000054560">
    <property type="component" value="Unassembled WGS sequence"/>
</dbReference>
<evidence type="ECO:0000313" key="4">
    <source>
        <dbReference type="Proteomes" id="UP000054560"/>
    </source>
</evidence>
<sequence length="69" mass="7599">PNDSNTQLCILTGYVVLNYMVVAWLLIYYKLLLVYLEHRDPSQTNSSGSGSGSGSGQTDHPGLPRYHLS</sequence>